<dbReference type="SMART" id="SM00256">
    <property type="entry name" value="FBOX"/>
    <property type="match status" value="1"/>
</dbReference>
<reference evidence="2" key="1">
    <citation type="submission" date="2022-08" db="EMBL/GenBank/DDBJ databases">
        <authorList>
            <person name="Gutierrez-Valencia J."/>
        </authorList>
    </citation>
    <scope>NUCLEOTIDE SEQUENCE</scope>
</reference>
<evidence type="ECO:0000259" key="1">
    <source>
        <dbReference type="PROSITE" id="PS50181"/>
    </source>
</evidence>
<dbReference type="EMBL" id="CAMGYJ010000005">
    <property type="protein sequence ID" value="CAI0412390.1"/>
    <property type="molecule type" value="Genomic_DNA"/>
</dbReference>
<dbReference type="PROSITE" id="PS50181">
    <property type="entry name" value="FBOX"/>
    <property type="match status" value="1"/>
</dbReference>
<feature type="domain" description="F-box" evidence="1">
    <location>
        <begin position="7"/>
        <end position="54"/>
    </location>
</feature>
<dbReference type="Pfam" id="PF12937">
    <property type="entry name" value="F-box-like"/>
    <property type="match status" value="1"/>
</dbReference>
<protein>
    <recommendedName>
        <fullName evidence="1">F-box domain-containing protein</fullName>
    </recommendedName>
</protein>
<dbReference type="InterPro" id="IPR001810">
    <property type="entry name" value="F-box_dom"/>
</dbReference>
<dbReference type="SUPFAM" id="SSF81383">
    <property type="entry name" value="F-box domain"/>
    <property type="match status" value="1"/>
</dbReference>
<evidence type="ECO:0000313" key="3">
    <source>
        <dbReference type="Proteomes" id="UP001154282"/>
    </source>
</evidence>
<name>A0AAV0JSQ9_9ROSI</name>
<dbReference type="InterPro" id="IPR050796">
    <property type="entry name" value="SCF_F-box_component"/>
</dbReference>
<comment type="caution">
    <text evidence="2">The sequence shown here is derived from an EMBL/GenBank/DDBJ whole genome shotgun (WGS) entry which is preliminary data.</text>
</comment>
<accession>A0AAV0JSQ9</accession>
<proteinExistence type="predicted"/>
<evidence type="ECO:0000313" key="2">
    <source>
        <dbReference type="EMBL" id="CAI0412390.1"/>
    </source>
</evidence>
<dbReference type="Gene3D" id="1.20.1280.50">
    <property type="match status" value="1"/>
</dbReference>
<dbReference type="PANTHER" id="PTHR31672:SF13">
    <property type="entry name" value="F-BOX PROTEIN CPR30-LIKE"/>
    <property type="match status" value="1"/>
</dbReference>
<dbReference type="PANTHER" id="PTHR31672">
    <property type="entry name" value="BNACNNG10540D PROTEIN"/>
    <property type="match status" value="1"/>
</dbReference>
<gene>
    <name evidence="2" type="ORF">LITE_LOCUS15532</name>
</gene>
<keyword evidence="3" id="KW-1185">Reference proteome</keyword>
<sequence length="289" mass="33255">MLTLTLTLSSTKLPADIVIEIFKKLPAALALARLRCVCKSWRALLSDRAFLRQILVMDSDRDGSRQIMIFRLTDDQKPLFSPCSYDTLRPLSVDPPQPVLLISTAGEDMRYNKCHVVGYDNGIFCLGDGIDEPGGTHLHNPATSETKALPPSPFTSTEYCGRSWGHLFGFDRKANDYKFIRLRKVFFNHEWKRVENGQKDRGVSFAEVYSLRNDSWSKVETDVNLYRFLYTANSVLESHDGKCYRWDREYCNEERMMTRVLSFDLAKEVFEMVEVLDPLPEKCVGDLRK</sequence>
<dbReference type="Proteomes" id="UP001154282">
    <property type="component" value="Unassembled WGS sequence"/>
</dbReference>
<organism evidence="2 3">
    <name type="scientific">Linum tenue</name>
    <dbReference type="NCBI Taxonomy" id="586396"/>
    <lineage>
        <taxon>Eukaryota</taxon>
        <taxon>Viridiplantae</taxon>
        <taxon>Streptophyta</taxon>
        <taxon>Embryophyta</taxon>
        <taxon>Tracheophyta</taxon>
        <taxon>Spermatophyta</taxon>
        <taxon>Magnoliopsida</taxon>
        <taxon>eudicotyledons</taxon>
        <taxon>Gunneridae</taxon>
        <taxon>Pentapetalae</taxon>
        <taxon>rosids</taxon>
        <taxon>fabids</taxon>
        <taxon>Malpighiales</taxon>
        <taxon>Linaceae</taxon>
        <taxon>Linum</taxon>
    </lineage>
</organism>
<dbReference type="InterPro" id="IPR036047">
    <property type="entry name" value="F-box-like_dom_sf"/>
</dbReference>
<dbReference type="AlphaFoldDB" id="A0AAV0JSQ9"/>